<keyword evidence="1" id="KW-0805">Transcription regulation</keyword>
<keyword evidence="3" id="KW-0804">Transcription</keyword>
<dbReference type="EMBL" id="QTJU01000007">
    <property type="protein sequence ID" value="RFM26811.1"/>
    <property type="molecule type" value="Genomic_DNA"/>
</dbReference>
<proteinExistence type="predicted"/>
<dbReference type="PANTHER" id="PTHR46796">
    <property type="entry name" value="HTH-TYPE TRANSCRIPTIONAL ACTIVATOR RHAS-RELATED"/>
    <property type="match status" value="1"/>
</dbReference>
<evidence type="ECO:0000313" key="5">
    <source>
        <dbReference type="EMBL" id="RFM26811.1"/>
    </source>
</evidence>
<reference evidence="5 6" key="1">
    <citation type="submission" date="2018-08" db="EMBL/GenBank/DDBJ databases">
        <title>Chitinophagaceae sp. K23C18032701, a novel bacterium isolated from forest soil.</title>
        <authorList>
            <person name="Wang C."/>
        </authorList>
    </citation>
    <scope>NUCLEOTIDE SEQUENCE [LARGE SCALE GENOMIC DNA]</scope>
    <source>
        <strain evidence="5 6">K23C18032701</strain>
    </source>
</reference>
<evidence type="ECO:0000259" key="4">
    <source>
        <dbReference type="PROSITE" id="PS01124"/>
    </source>
</evidence>
<keyword evidence="6" id="KW-1185">Reference proteome</keyword>
<dbReference type="PRINTS" id="PR00032">
    <property type="entry name" value="HTHARAC"/>
</dbReference>
<dbReference type="Gene3D" id="1.10.10.60">
    <property type="entry name" value="Homeodomain-like"/>
    <property type="match status" value="1"/>
</dbReference>
<sequence length="273" mass="30679">MPMQYTLLPPPAALRQFVQYCWTLEEDCAGTATKVFKPLADGCPGLVFQQETGVYHDEEQKRLPGIFLYGQTIKPREMHLSGQLKTFGVVFYPHAVKSVFGMDAGELTDTCVDLDFLARGKGFRLNEQLNEAASGELQLGALTAYLQAEQRLHTGAADAGMDYAIDAIIRSNGNVPLKTLHRQLYITERSFERWFSRYVGIAPSVFAKVCRFQAALQQMRSNQYHRLTDIAFDNGYADQSHFIRQFKAFAGCSPNQFQQKTTGVVSNFPVLIQ</sequence>
<dbReference type="InterPro" id="IPR020449">
    <property type="entry name" value="Tscrpt_reg_AraC-type_HTH"/>
</dbReference>
<dbReference type="Pfam" id="PF20240">
    <property type="entry name" value="DUF6597"/>
    <property type="match status" value="1"/>
</dbReference>
<dbReference type="GO" id="GO:0043565">
    <property type="term" value="F:sequence-specific DNA binding"/>
    <property type="evidence" value="ECO:0007669"/>
    <property type="project" value="InterPro"/>
</dbReference>
<dbReference type="InterPro" id="IPR046532">
    <property type="entry name" value="DUF6597"/>
</dbReference>
<dbReference type="SUPFAM" id="SSF46689">
    <property type="entry name" value="Homeodomain-like"/>
    <property type="match status" value="1"/>
</dbReference>
<dbReference type="InterPro" id="IPR009057">
    <property type="entry name" value="Homeodomain-like_sf"/>
</dbReference>
<organism evidence="5 6">
    <name type="scientific">Deminuibacter soli</name>
    <dbReference type="NCBI Taxonomy" id="2291815"/>
    <lineage>
        <taxon>Bacteria</taxon>
        <taxon>Pseudomonadati</taxon>
        <taxon>Bacteroidota</taxon>
        <taxon>Chitinophagia</taxon>
        <taxon>Chitinophagales</taxon>
        <taxon>Chitinophagaceae</taxon>
        <taxon>Deminuibacter</taxon>
    </lineage>
</organism>
<dbReference type="GO" id="GO:0003700">
    <property type="term" value="F:DNA-binding transcription factor activity"/>
    <property type="evidence" value="ECO:0007669"/>
    <property type="project" value="InterPro"/>
</dbReference>
<feature type="domain" description="HTH araC/xylS-type" evidence="4">
    <location>
        <begin position="158"/>
        <end position="260"/>
    </location>
</feature>
<gene>
    <name evidence="5" type="ORF">DXN05_17635</name>
</gene>
<evidence type="ECO:0000256" key="1">
    <source>
        <dbReference type="ARBA" id="ARBA00023015"/>
    </source>
</evidence>
<dbReference type="Proteomes" id="UP000261284">
    <property type="component" value="Unassembled WGS sequence"/>
</dbReference>
<dbReference type="Pfam" id="PF12833">
    <property type="entry name" value="HTH_18"/>
    <property type="match status" value="1"/>
</dbReference>
<evidence type="ECO:0000256" key="3">
    <source>
        <dbReference type="ARBA" id="ARBA00023163"/>
    </source>
</evidence>
<keyword evidence="2" id="KW-0238">DNA-binding</keyword>
<protein>
    <submittedName>
        <fullName evidence="5">AraC family transcriptional regulator</fullName>
    </submittedName>
</protein>
<dbReference type="InterPro" id="IPR050204">
    <property type="entry name" value="AraC_XylS_family_regulators"/>
</dbReference>
<dbReference type="InterPro" id="IPR018060">
    <property type="entry name" value="HTH_AraC"/>
</dbReference>
<dbReference type="AlphaFoldDB" id="A0A3E1NG58"/>
<comment type="caution">
    <text evidence="5">The sequence shown here is derived from an EMBL/GenBank/DDBJ whole genome shotgun (WGS) entry which is preliminary data.</text>
</comment>
<accession>A0A3E1NG58</accession>
<dbReference type="PROSITE" id="PS01124">
    <property type="entry name" value="HTH_ARAC_FAMILY_2"/>
    <property type="match status" value="1"/>
</dbReference>
<evidence type="ECO:0000256" key="2">
    <source>
        <dbReference type="ARBA" id="ARBA00023125"/>
    </source>
</evidence>
<evidence type="ECO:0000313" key="6">
    <source>
        <dbReference type="Proteomes" id="UP000261284"/>
    </source>
</evidence>
<name>A0A3E1NG58_9BACT</name>
<dbReference type="SMART" id="SM00342">
    <property type="entry name" value="HTH_ARAC"/>
    <property type="match status" value="1"/>
</dbReference>